<dbReference type="InterPro" id="IPR019587">
    <property type="entry name" value="Polyketide_cyclase/dehydratase"/>
</dbReference>
<dbReference type="RefSeq" id="WP_133851273.1">
    <property type="nucleotide sequence ID" value="NZ_SNXZ01000003.1"/>
</dbReference>
<proteinExistence type="predicted"/>
<dbReference type="EMBL" id="SNXZ01000003">
    <property type="protein sequence ID" value="TDP98187.1"/>
    <property type="molecule type" value="Genomic_DNA"/>
</dbReference>
<dbReference type="Proteomes" id="UP000295444">
    <property type="component" value="Unassembled WGS sequence"/>
</dbReference>
<dbReference type="SUPFAM" id="SSF55961">
    <property type="entry name" value="Bet v1-like"/>
    <property type="match status" value="1"/>
</dbReference>
<organism evidence="1 2">
    <name type="scientific">Labedaea rhizosphaerae</name>
    <dbReference type="NCBI Taxonomy" id="598644"/>
    <lineage>
        <taxon>Bacteria</taxon>
        <taxon>Bacillati</taxon>
        <taxon>Actinomycetota</taxon>
        <taxon>Actinomycetes</taxon>
        <taxon>Pseudonocardiales</taxon>
        <taxon>Pseudonocardiaceae</taxon>
        <taxon>Labedaea</taxon>
    </lineage>
</organism>
<dbReference type="OrthoDB" id="3779334at2"/>
<reference evidence="1 2" key="1">
    <citation type="submission" date="2019-03" db="EMBL/GenBank/DDBJ databases">
        <title>Genomic Encyclopedia of Type Strains, Phase IV (KMG-IV): sequencing the most valuable type-strain genomes for metagenomic binning, comparative biology and taxonomic classification.</title>
        <authorList>
            <person name="Goeker M."/>
        </authorList>
    </citation>
    <scope>NUCLEOTIDE SEQUENCE [LARGE SCALE GENOMIC DNA]</scope>
    <source>
        <strain evidence="1 2">DSM 45361</strain>
    </source>
</reference>
<dbReference type="CDD" id="cd07812">
    <property type="entry name" value="SRPBCC"/>
    <property type="match status" value="1"/>
</dbReference>
<protein>
    <submittedName>
        <fullName evidence="1">Polyketide cyclase/dehydrase/lipid transport protein</fullName>
    </submittedName>
</protein>
<accession>A0A4R6SEM1</accession>
<gene>
    <name evidence="1" type="ORF">EV186_1031168</name>
</gene>
<dbReference type="Pfam" id="PF10604">
    <property type="entry name" value="Polyketide_cyc2"/>
    <property type="match status" value="1"/>
</dbReference>
<evidence type="ECO:0000313" key="1">
    <source>
        <dbReference type="EMBL" id="TDP98187.1"/>
    </source>
</evidence>
<dbReference type="AlphaFoldDB" id="A0A4R6SEM1"/>
<dbReference type="InterPro" id="IPR023393">
    <property type="entry name" value="START-like_dom_sf"/>
</dbReference>
<sequence length="171" mass="19419">MEWTGACYADQPTVEVTTWVDAPPDRVWPLVSDPTAMPGFSTELQAVEWLDGAREPVVGARFRGRNHHEMLGEWETTSHIVECERPAVFAWAVQGFSDSDEFMATWRFRLTPKDGGTEVSQWVRMGPGRSGLSLAIERMPEKEQKIVFVRMREFEKNMTTTLAAVKERAEA</sequence>
<name>A0A4R6SEM1_LABRH</name>
<comment type="caution">
    <text evidence="1">The sequence shown here is derived from an EMBL/GenBank/DDBJ whole genome shotgun (WGS) entry which is preliminary data.</text>
</comment>
<keyword evidence="2" id="KW-1185">Reference proteome</keyword>
<evidence type="ECO:0000313" key="2">
    <source>
        <dbReference type="Proteomes" id="UP000295444"/>
    </source>
</evidence>
<dbReference type="Gene3D" id="3.30.530.20">
    <property type="match status" value="1"/>
</dbReference>